<feature type="region of interest" description="Disordered" evidence="1">
    <location>
        <begin position="94"/>
        <end position="113"/>
    </location>
</feature>
<dbReference type="SUPFAM" id="SSF46689">
    <property type="entry name" value="Homeodomain-like"/>
    <property type="match status" value="1"/>
</dbReference>
<evidence type="ECO:0000313" key="2">
    <source>
        <dbReference type="EMBL" id="KTD83768.1"/>
    </source>
</evidence>
<dbReference type="PANTHER" id="PTHR33795:SF1">
    <property type="entry name" value="INSERTION ELEMENT IS150 PROTEIN INSJ"/>
    <property type="match status" value="1"/>
</dbReference>
<evidence type="ECO:0000313" key="3">
    <source>
        <dbReference type="Proteomes" id="UP000054709"/>
    </source>
</evidence>
<dbReference type="Proteomes" id="UP000054709">
    <property type="component" value="Unassembled WGS sequence"/>
</dbReference>
<dbReference type="EMBL" id="LCZJ02000037">
    <property type="protein sequence ID" value="KTD83768.1"/>
    <property type="molecule type" value="Genomic_DNA"/>
</dbReference>
<dbReference type="PANTHER" id="PTHR33795">
    <property type="entry name" value="INSERTION ELEMENT IS150 PROTEIN INSJ"/>
    <property type="match status" value="1"/>
</dbReference>
<name>A0A0W1AR66_9BACL</name>
<comment type="caution">
    <text evidence="2">The sequence shown here is derived from an EMBL/GenBank/DDBJ whole genome shotgun (WGS) entry which is preliminary data.</text>
</comment>
<organism evidence="2 3">
    <name type="scientific">Paenibacillus etheri</name>
    <dbReference type="NCBI Taxonomy" id="1306852"/>
    <lineage>
        <taxon>Bacteria</taxon>
        <taxon>Bacillati</taxon>
        <taxon>Bacillota</taxon>
        <taxon>Bacilli</taxon>
        <taxon>Bacillales</taxon>
        <taxon>Paenibacillaceae</taxon>
        <taxon>Paenibacillus</taxon>
    </lineage>
</organism>
<dbReference type="RefSeq" id="WP_060625863.1">
    <property type="nucleotide sequence ID" value="NZ_LCZJ02000037.1"/>
</dbReference>
<dbReference type="InterPro" id="IPR046929">
    <property type="entry name" value="HTH_Tnp"/>
</dbReference>
<dbReference type="OrthoDB" id="1652943at2"/>
<sequence>MNNKTRESSRIFNENEIKQLENNPNVENVTEKSITYSPTFKLAAVKAYKEGQAPMEIFLSAGFNVDIIGRKKPKHCLTRWRNTYNAMGEVGLLEEQRGKGSPGRRPAGELSTEEKLKRAEVRIKLLEMENDFLKKLEALEKQKMQRKH</sequence>
<proteinExistence type="predicted"/>
<accession>A0A0W1AR66</accession>
<dbReference type="AlphaFoldDB" id="A0A0W1AR66"/>
<evidence type="ECO:0000256" key="1">
    <source>
        <dbReference type="SAM" id="MobiDB-lite"/>
    </source>
</evidence>
<dbReference type="InterPro" id="IPR009057">
    <property type="entry name" value="Homeodomain-like_sf"/>
</dbReference>
<dbReference type="Pfam" id="PF20310">
    <property type="entry name" value="HTH_Tnp_2"/>
    <property type="match status" value="1"/>
</dbReference>
<reference evidence="2 3" key="1">
    <citation type="journal article" date="2015" name="Int. Biodeterior. Biodegradation">
        <title>Physiological and genetic screening methods for the isolation of methyl tert-butyl ether-degrading bacteria for bioremediation purposes.</title>
        <authorList>
            <person name="Guisado I.M."/>
            <person name="Purswani J."/>
            <person name="Gonzalez Lopez J."/>
            <person name="Pozo C."/>
        </authorList>
    </citation>
    <scope>NUCLEOTIDE SEQUENCE [LARGE SCALE GENOMIC DNA]</scope>
    <source>
        <strain evidence="2 3">SH7</strain>
    </source>
</reference>
<keyword evidence="3" id="KW-1185">Reference proteome</keyword>
<dbReference type="InterPro" id="IPR052057">
    <property type="entry name" value="IS150/IS1296_orfA-like"/>
</dbReference>
<protein>
    <submittedName>
        <fullName evidence="2">Transposase</fullName>
    </submittedName>
</protein>
<gene>
    <name evidence="2" type="ORF">UQ64_26675</name>
</gene>